<dbReference type="EMBL" id="VUOB01000108">
    <property type="protein sequence ID" value="KAA2247680.1"/>
    <property type="molecule type" value="Genomic_DNA"/>
</dbReference>
<organism evidence="2 3">
    <name type="scientific">Solihabitans fulvus</name>
    <dbReference type="NCBI Taxonomy" id="1892852"/>
    <lineage>
        <taxon>Bacteria</taxon>
        <taxon>Bacillati</taxon>
        <taxon>Actinomycetota</taxon>
        <taxon>Actinomycetes</taxon>
        <taxon>Pseudonocardiales</taxon>
        <taxon>Pseudonocardiaceae</taxon>
        <taxon>Solihabitans</taxon>
    </lineage>
</organism>
<protein>
    <submittedName>
        <fullName evidence="2">Serine/threonine protein phosphatase</fullName>
    </submittedName>
</protein>
<gene>
    <name evidence="2" type="ORF">F0L68_40070</name>
</gene>
<sequence length="246" mass="25090">MLGETTKWETASVAGLRTVNADAVGALRSTATGRMVFALADGIGDDSRAARAARLATDAAVRTPAEDGPAAAVLAAQRVLLARPDAGDCVLVVAMSTVDGGYAIAWVGDARAYRWDGTALRQATADHTIAEYFRDRGLATSARMEHVVTSSVRTATPAAIGSAEIAGPAAGLLLTSDGVHKTVDEDAMLAVLTREPGHGHERATALVELAAALGGRDNTTALVVDPPRAASGAAAEEEIATRPIAA</sequence>
<proteinExistence type="predicted"/>
<dbReference type="SMART" id="SM00332">
    <property type="entry name" value="PP2Cc"/>
    <property type="match status" value="1"/>
</dbReference>
<dbReference type="AlphaFoldDB" id="A0A5B2WAB7"/>
<keyword evidence="3" id="KW-1185">Reference proteome</keyword>
<dbReference type="InterPro" id="IPR036457">
    <property type="entry name" value="PPM-type-like_dom_sf"/>
</dbReference>
<dbReference type="Gene3D" id="3.60.40.10">
    <property type="entry name" value="PPM-type phosphatase domain"/>
    <property type="match status" value="1"/>
</dbReference>
<evidence type="ECO:0000313" key="3">
    <source>
        <dbReference type="Proteomes" id="UP000323454"/>
    </source>
</evidence>
<comment type="caution">
    <text evidence="2">The sequence shown here is derived from an EMBL/GenBank/DDBJ whole genome shotgun (WGS) entry which is preliminary data.</text>
</comment>
<dbReference type="RefSeq" id="WP_149855151.1">
    <property type="nucleotide sequence ID" value="NZ_VUOB01000108.1"/>
</dbReference>
<feature type="domain" description="PPM-type phosphatase" evidence="1">
    <location>
        <begin position="7"/>
        <end position="226"/>
    </location>
</feature>
<accession>A0A5B2WAB7</accession>
<name>A0A5B2WAB7_9PSEU</name>
<evidence type="ECO:0000313" key="2">
    <source>
        <dbReference type="EMBL" id="KAA2247680.1"/>
    </source>
</evidence>
<dbReference type="OrthoDB" id="9801841at2"/>
<dbReference type="Proteomes" id="UP000323454">
    <property type="component" value="Unassembled WGS sequence"/>
</dbReference>
<evidence type="ECO:0000259" key="1">
    <source>
        <dbReference type="PROSITE" id="PS51746"/>
    </source>
</evidence>
<dbReference type="InterPro" id="IPR001932">
    <property type="entry name" value="PPM-type_phosphatase-like_dom"/>
</dbReference>
<reference evidence="2 3" key="2">
    <citation type="submission" date="2019-09" db="EMBL/GenBank/DDBJ databases">
        <authorList>
            <person name="Jin C."/>
        </authorList>
    </citation>
    <scope>NUCLEOTIDE SEQUENCE [LARGE SCALE GENOMIC DNA]</scope>
    <source>
        <strain evidence="2 3">AN110305</strain>
    </source>
</reference>
<reference evidence="2 3" key="1">
    <citation type="submission" date="2019-09" db="EMBL/GenBank/DDBJ databases">
        <title>Goodfellowia gen. nov., a new genus of the Pseudonocardineae related to Actinoalloteichus, containing Goodfellowia coeruleoviolacea gen. nov., comb. nov. gen. nov., comb. nov.</title>
        <authorList>
            <person name="Labeda D."/>
        </authorList>
    </citation>
    <scope>NUCLEOTIDE SEQUENCE [LARGE SCALE GENOMIC DNA]</scope>
    <source>
        <strain evidence="2 3">AN110305</strain>
    </source>
</reference>
<dbReference type="PROSITE" id="PS51746">
    <property type="entry name" value="PPM_2"/>
    <property type="match status" value="1"/>
</dbReference>
<dbReference type="SUPFAM" id="SSF81606">
    <property type="entry name" value="PP2C-like"/>
    <property type="match status" value="1"/>
</dbReference>